<proteinExistence type="predicted"/>
<accession>G9WRJ5</accession>
<gene>
    <name evidence="3" type="ORF">HMPREF9624_01711</name>
</gene>
<evidence type="ECO:0000259" key="2">
    <source>
        <dbReference type="Pfam" id="PF02517"/>
    </source>
</evidence>
<dbReference type="Proteomes" id="UP000003527">
    <property type="component" value="Unassembled WGS sequence"/>
</dbReference>
<feature type="transmembrane region" description="Helical" evidence="1">
    <location>
        <begin position="222"/>
        <end position="241"/>
    </location>
</feature>
<dbReference type="HOGENOM" id="CLU_096490_0_0_9"/>
<feature type="domain" description="CAAX prenyl protease 2/Lysostaphin resistance protein A-like" evidence="2">
    <location>
        <begin position="174"/>
        <end position="260"/>
    </location>
</feature>
<comment type="caution">
    <text evidence="3">The sequence shown here is derived from an EMBL/GenBank/DDBJ whole genome shotgun (WGS) entry which is preliminary data.</text>
</comment>
<dbReference type="Pfam" id="PF02517">
    <property type="entry name" value="Rce1-like"/>
    <property type="match status" value="1"/>
</dbReference>
<feature type="transmembrane region" description="Helical" evidence="1">
    <location>
        <begin position="119"/>
        <end position="145"/>
    </location>
</feature>
<feature type="transmembrane region" description="Helical" evidence="1">
    <location>
        <begin position="165"/>
        <end position="186"/>
    </location>
</feature>
<dbReference type="EMBL" id="AFZD01000004">
    <property type="protein sequence ID" value="EHL13935.1"/>
    <property type="molecule type" value="Genomic_DNA"/>
</dbReference>
<protein>
    <recommendedName>
        <fullName evidence="2">CAAX prenyl protease 2/Lysostaphin resistance protein A-like domain-containing protein</fullName>
    </recommendedName>
</protein>
<organism evidence="3 4">
    <name type="scientific">Oribacterium asaccharolyticum ACB7</name>
    <dbReference type="NCBI Taxonomy" id="796944"/>
    <lineage>
        <taxon>Bacteria</taxon>
        <taxon>Bacillati</taxon>
        <taxon>Bacillota</taxon>
        <taxon>Clostridia</taxon>
        <taxon>Lachnospirales</taxon>
        <taxon>Lachnospiraceae</taxon>
        <taxon>Oribacterium</taxon>
    </lineage>
</organism>
<dbReference type="GO" id="GO:0080120">
    <property type="term" value="P:CAAX-box protein maturation"/>
    <property type="evidence" value="ECO:0007669"/>
    <property type="project" value="UniProtKB-ARBA"/>
</dbReference>
<evidence type="ECO:0000313" key="3">
    <source>
        <dbReference type="EMBL" id="EHL13935.1"/>
    </source>
</evidence>
<keyword evidence="1" id="KW-1133">Transmembrane helix</keyword>
<dbReference type="RefSeq" id="WP_009537433.1">
    <property type="nucleotide sequence ID" value="NZ_JH414506.1"/>
</dbReference>
<dbReference type="InterPro" id="IPR003675">
    <property type="entry name" value="Rce1/LyrA-like_dom"/>
</dbReference>
<feature type="transmembrane region" description="Helical" evidence="1">
    <location>
        <begin position="247"/>
        <end position="270"/>
    </location>
</feature>
<sequence>MLFIRQFIFPKEKTEHLRFFDVLIITAILFGHFIILSTELFLESFKAGVSAILPAFSLSPVLLSENGSGILETVAEAVDSTTEGVAYSGNLQFQSMMLILAFLYLWIRNFDFKQIPFRFRLSVIPWFFIILAVMGLSADFLYLLFDNGYNYFTKEILMSLDFFELFRKIAVLSPIAILYALLNAFYEEYFFLGLLGTVDQKYKWQTLLYSTLIRISFHTYQGLPSALIIGIVFGLIYYYFYHRRSKNLLPLVLVHSMADMFGSGFLYIFARF</sequence>
<keyword evidence="1" id="KW-0472">Membrane</keyword>
<feature type="transmembrane region" description="Helical" evidence="1">
    <location>
        <begin position="91"/>
        <end position="107"/>
    </location>
</feature>
<name>G9WRJ5_9FIRM</name>
<dbReference type="PATRIC" id="fig|796944.3.peg.221"/>
<dbReference type="AlphaFoldDB" id="G9WRJ5"/>
<reference evidence="3 4" key="1">
    <citation type="submission" date="2011-08" db="EMBL/GenBank/DDBJ databases">
        <title>The Genome Sequence of Oribacterium sp. ACB7.</title>
        <authorList>
            <consortium name="The Broad Institute Genome Sequencing Platform"/>
            <person name="Earl A."/>
            <person name="Ward D."/>
            <person name="Feldgarden M."/>
            <person name="Gevers D."/>
            <person name="Sizova M."/>
            <person name="Hazen A."/>
            <person name="Epstein S."/>
            <person name="Young S.K."/>
            <person name="Zeng Q."/>
            <person name="Gargeya S."/>
            <person name="Fitzgerald M."/>
            <person name="Haas B."/>
            <person name="Abouelleil A."/>
            <person name="Alvarado L."/>
            <person name="Arachchi H.M."/>
            <person name="Berlin A."/>
            <person name="Brown A."/>
            <person name="Chapman S.B."/>
            <person name="Chen Z."/>
            <person name="Dunbar C."/>
            <person name="Freedman E."/>
            <person name="Gearin G."/>
            <person name="Gellesch M."/>
            <person name="Goldberg J."/>
            <person name="Griggs A."/>
            <person name="Gujja S."/>
            <person name="Heiman D."/>
            <person name="Howarth C."/>
            <person name="Larson L."/>
            <person name="Lui A."/>
            <person name="MacDonald P.J.P."/>
            <person name="Montmayeur A."/>
            <person name="Murphy C."/>
            <person name="Neiman D."/>
            <person name="Pearson M."/>
            <person name="Priest M."/>
            <person name="Roberts A."/>
            <person name="Saif S."/>
            <person name="Shea T."/>
            <person name="Shenoy N."/>
            <person name="Sisk P."/>
            <person name="Stolte C."/>
            <person name="Sykes S."/>
            <person name="Wortman J."/>
            <person name="Nusbaum C."/>
            <person name="Birren B."/>
        </authorList>
    </citation>
    <scope>NUCLEOTIDE SEQUENCE [LARGE SCALE GENOMIC DNA]</scope>
    <source>
        <strain evidence="3 4">ACB7</strain>
    </source>
</reference>
<evidence type="ECO:0000313" key="4">
    <source>
        <dbReference type="Proteomes" id="UP000003527"/>
    </source>
</evidence>
<dbReference type="GO" id="GO:0004175">
    <property type="term" value="F:endopeptidase activity"/>
    <property type="evidence" value="ECO:0007669"/>
    <property type="project" value="UniProtKB-ARBA"/>
</dbReference>
<feature type="transmembrane region" description="Helical" evidence="1">
    <location>
        <begin position="20"/>
        <end position="42"/>
    </location>
</feature>
<keyword evidence="1" id="KW-0812">Transmembrane</keyword>
<evidence type="ECO:0000256" key="1">
    <source>
        <dbReference type="SAM" id="Phobius"/>
    </source>
</evidence>
<keyword evidence="4" id="KW-1185">Reference proteome</keyword>